<evidence type="ECO:0000313" key="3">
    <source>
        <dbReference type="Proteomes" id="UP000001695"/>
    </source>
</evidence>
<gene>
    <name evidence="2" type="ordered locus">Bind_1608</name>
</gene>
<keyword evidence="3" id="KW-1185">Reference proteome</keyword>
<keyword evidence="1" id="KW-0175">Coiled coil</keyword>
<dbReference type="HOGENOM" id="CLU_1068177_0_0_5"/>
<dbReference type="eggNOG" id="ENOG5033MYM">
    <property type="taxonomic scope" value="Bacteria"/>
</dbReference>
<dbReference type="KEGG" id="bid:Bind_1608"/>
<dbReference type="EMBL" id="CP001016">
    <property type="protein sequence ID" value="ACB95240.1"/>
    <property type="molecule type" value="Genomic_DNA"/>
</dbReference>
<evidence type="ECO:0000313" key="2">
    <source>
        <dbReference type="EMBL" id="ACB95240.1"/>
    </source>
</evidence>
<organism evidence="2 3">
    <name type="scientific">Beijerinckia indica subsp. indica (strain ATCC 9039 / DSM 1715 / NCIMB 8712)</name>
    <dbReference type="NCBI Taxonomy" id="395963"/>
    <lineage>
        <taxon>Bacteria</taxon>
        <taxon>Pseudomonadati</taxon>
        <taxon>Pseudomonadota</taxon>
        <taxon>Alphaproteobacteria</taxon>
        <taxon>Hyphomicrobiales</taxon>
        <taxon>Beijerinckiaceae</taxon>
        <taxon>Beijerinckia</taxon>
    </lineage>
</organism>
<accession>B2IBY2</accession>
<dbReference type="Proteomes" id="UP000001695">
    <property type="component" value="Chromosome"/>
</dbReference>
<evidence type="ECO:0000256" key="1">
    <source>
        <dbReference type="SAM" id="Coils"/>
    </source>
</evidence>
<reference evidence="2 3" key="2">
    <citation type="journal article" date="2010" name="J. Bacteriol.">
        <title>Complete genome sequence of Beijerinckia indica subsp. indica.</title>
        <authorList>
            <person name="Tamas I."/>
            <person name="Dedysh S.N."/>
            <person name="Liesack W."/>
            <person name="Stott M.B."/>
            <person name="Alam M."/>
            <person name="Murrell J.C."/>
            <person name="Dunfield P.F."/>
        </authorList>
    </citation>
    <scope>NUCLEOTIDE SEQUENCE [LARGE SCALE GENOMIC DNA]</scope>
    <source>
        <strain evidence="3">ATCC 9039 / DSM 1715 / NCIMB 8712</strain>
    </source>
</reference>
<name>B2IBY2_BEII9</name>
<feature type="coiled-coil region" evidence="1">
    <location>
        <begin position="75"/>
        <end position="102"/>
    </location>
</feature>
<reference evidence="3" key="1">
    <citation type="submission" date="2008-03" db="EMBL/GenBank/DDBJ databases">
        <title>Complete sequence of chromosome of Beijerinckia indica subsp. indica ATCC 9039.</title>
        <authorList>
            <consortium name="US DOE Joint Genome Institute"/>
            <person name="Copeland A."/>
            <person name="Lucas S."/>
            <person name="Lapidus A."/>
            <person name="Glavina del Rio T."/>
            <person name="Dalin E."/>
            <person name="Tice H."/>
            <person name="Bruce D."/>
            <person name="Goodwin L."/>
            <person name="Pitluck S."/>
            <person name="LaButti K."/>
            <person name="Schmutz J."/>
            <person name="Larimer F."/>
            <person name="Land M."/>
            <person name="Hauser L."/>
            <person name="Kyrpides N."/>
            <person name="Mikhailova N."/>
            <person name="Dunfield P.F."/>
            <person name="Dedysh S.N."/>
            <person name="Liesack W."/>
            <person name="Saw J.H."/>
            <person name="Alam M."/>
            <person name="Chen Y."/>
            <person name="Murrell J.C."/>
            <person name="Richardson P."/>
        </authorList>
    </citation>
    <scope>NUCLEOTIDE SEQUENCE [LARGE SCALE GENOMIC DNA]</scope>
    <source>
        <strain evidence="3">ATCC 9039 / DSM 1715 / NCIMB 8712</strain>
    </source>
</reference>
<protein>
    <submittedName>
        <fullName evidence="2">Uncharacterized protein</fullName>
    </submittedName>
</protein>
<proteinExistence type="predicted"/>
<sequence>MRFPIHRCDYTIPRDTCVQSLLSYSATDTADAIIGPLIFCHKCIENNGPRSMKLSRSLLFGSFLVAFNIASHDVVKAEDAEEIKLEEEQARLKKEAEDLFRSVLADEPKAERCEIEAEWGEYSIPESVARQYLGLKIHADLSPPYSETKPYLGMAPKDIIHPSNDALCSKESTKEREKASGINEDKAIDIHHISYTFPVFDDNYNIAIIVITSIYWSYRSIPGAGIIKMPPEGEGSAAIYAKSLDGVWRRITTINLFHFS</sequence>
<dbReference type="AlphaFoldDB" id="B2IBY2"/>